<dbReference type="EC" id="4.4.1.8" evidence="9"/>
<dbReference type="PIRSF" id="PIRSF001434">
    <property type="entry name" value="CGS"/>
    <property type="match status" value="1"/>
</dbReference>
<dbReference type="InterPro" id="IPR000277">
    <property type="entry name" value="Cys/Met-Metab_PyrdxlP-dep_enz"/>
</dbReference>
<keyword evidence="3 8" id="KW-0663">Pyridoxal phosphate</keyword>
<comment type="caution">
    <text evidence="9">The sequence shown here is derived from an EMBL/GenBank/DDBJ whole genome shotgun (WGS) entry which is preliminary data.</text>
</comment>
<evidence type="ECO:0000313" key="10">
    <source>
        <dbReference type="Proteomes" id="UP000248631"/>
    </source>
</evidence>
<dbReference type="PANTHER" id="PTHR43500">
    <property type="entry name" value="CYSTATHIONINE BETA-LYASE-RELATED"/>
    <property type="match status" value="1"/>
</dbReference>
<dbReference type="NCBIfam" id="TIGR01324">
    <property type="entry name" value="cysta_beta_ly_B"/>
    <property type="match status" value="1"/>
</dbReference>
<evidence type="ECO:0000256" key="2">
    <source>
        <dbReference type="ARBA" id="ARBA00009077"/>
    </source>
</evidence>
<accession>A0ABX9BXK1</accession>
<evidence type="ECO:0000256" key="1">
    <source>
        <dbReference type="ARBA" id="ARBA00001933"/>
    </source>
</evidence>
<evidence type="ECO:0000256" key="5">
    <source>
        <dbReference type="ARBA" id="ARBA00046315"/>
    </source>
</evidence>
<proteinExistence type="inferred from homology"/>
<dbReference type="PANTHER" id="PTHR43500:SF1">
    <property type="entry name" value="CYSTATHIONINE BETA-LYASE-RELATED"/>
    <property type="match status" value="1"/>
</dbReference>
<organism evidence="9 10">
    <name type="scientific">Herbaspirillum rubrisubalbicans</name>
    <dbReference type="NCBI Taxonomy" id="80842"/>
    <lineage>
        <taxon>Bacteria</taxon>
        <taxon>Pseudomonadati</taxon>
        <taxon>Pseudomonadota</taxon>
        <taxon>Betaproteobacteria</taxon>
        <taxon>Burkholderiales</taxon>
        <taxon>Oxalobacteraceae</taxon>
        <taxon>Herbaspirillum</taxon>
    </lineage>
</organism>
<dbReference type="Proteomes" id="UP000248631">
    <property type="component" value="Unassembled WGS sequence"/>
</dbReference>
<dbReference type="Gene3D" id="3.40.640.10">
    <property type="entry name" value="Type I PLP-dependent aspartate aminotransferase-like (Major domain)"/>
    <property type="match status" value="1"/>
</dbReference>
<comment type="cofactor">
    <cofactor evidence="1 8">
        <name>pyridoxal 5'-phosphate</name>
        <dbReference type="ChEBI" id="CHEBI:597326"/>
    </cofactor>
</comment>
<evidence type="ECO:0000313" key="9">
    <source>
        <dbReference type="EMBL" id="RAM62616.1"/>
    </source>
</evidence>
<dbReference type="SUPFAM" id="SSF53383">
    <property type="entry name" value="PLP-dependent transferases"/>
    <property type="match status" value="1"/>
</dbReference>
<dbReference type="RefSeq" id="WP_258398543.1">
    <property type="nucleotide sequence ID" value="NZ_JUGD01000025.1"/>
</dbReference>
<evidence type="ECO:0000256" key="4">
    <source>
        <dbReference type="ARBA" id="ARBA00023239"/>
    </source>
</evidence>
<dbReference type="Gene3D" id="3.90.1150.10">
    <property type="entry name" value="Aspartate Aminotransferase, domain 1"/>
    <property type="match status" value="1"/>
</dbReference>
<keyword evidence="4 9" id="KW-0456">Lyase</keyword>
<sequence>MGSMEAGHIQTLLTHSGRQSERYHGFVNPPVFHASTVLSQTVQELQGHAQPYVYARRGTPTSEALQTALTELEQAAGVVLCPSGLNACMLALQVVLAPGEHVLVSEGVYRPVRMACAGWLARWNIQTSFYAPSASVDQIARLIGPHTRAIYVEAPGSNTFELPDMPAIVALAQAHGLTVIADNSWATPLFCKPLQLGVDLCIHAGTKYLSGHSDVMLGTVSANPAWWSRLHSLHGDLGLCVGPDDIFLALRGLRTLDVRLQQHQRNALQVAQFLSHHCEVAAVLHPALPGFDGHALWRRDFSGASGLFSVVLQPAPEAAVAAFLNGLRWFGLGYSWGGFESLALPISLQAPYLAGRWPVGSQAVRLHIGLEAVEDLTADLAAGLDRYAQARRSKEE</sequence>
<dbReference type="InterPro" id="IPR015424">
    <property type="entry name" value="PyrdxlP-dep_Trfase"/>
</dbReference>
<dbReference type="InterPro" id="IPR006233">
    <property type="entry name" value="Cys_b_lyase_bac"/>
</dbReference>
<evidence type="ECO:0000256" key="7">
    <source>
        <dbReference type="ARBA" id="ARBA00047625"/>
    </source>
</evidence>
<protein>
    <submittedName>
        <fullName evidence="9">Cystathionine beta-lyase</fullName>
        <ecNumber evidence="9">4.4.1.8</ecNumber>
    </submittedName>
</protein>
<dbReference type="InterPro" id="IPR015422">
    <property type="entry name" value="PyrdxlP-dep_Trfase_small"/>
</dbReference>
<dbReference type="EMBL" id="JUGD01000025">
    <property type="protein sequence ID" value="RAM62616.1"/>
    <property type="molecule type" value="Genomic_DNA"/>
</dbReference>
<dbReference type="InterPro" id="IPR054542">
    <property type="entry name" value="Cys_met_metab_PP"/>
</dbReference>
<evidence type="ECO:0000256" key="3">
    <source>
        <dbReference type="ARBA" id="ARBA00022898"/>
    </source>
</evidence>
<comment type="pathway">
    <text evidence="5">Amino-acid biosynthesis; L-methionine biosynthesis via de novo pathway; L-homocysteine from L-cystathionine: step 1/1.</text>
</comment>
<gene>
    <name evidence="9" type="ORF">RB24_20085</name>
</gene>
<reference evidence="9 10" key="1">
    <citation type="submission" date="2014-12" db="EMBL/GenBank/DDBJ databases">
        <title>Complete genome sequence of Herbaspirillum rubrisubalbicans Os38.</title>
        <authorList>
            <person name="Chen M."/>
            <person name="An Q."/>
        </authorList>
    </citation>
    <scope>NUCLEOTIDE SEQUENCE [LARGE SCALE GENOMIC DNA]</scope>
    <source>
        <strain evidence="9 10">Os38</strain>
    </source>
</reference>
<dbReference type="Pfam" id="PF01053">
    <property type="entry name" value="Cys_Met_Meta_PP"/>
    <property type="match status" value="1"/>
</dbReference>
<name>A0ABX9BXK1_9BURK</name>
<comment type="catalytic activity">
    <reaction evidence="6">
        <text>L,L-cystathionine + H2O = L-homocysteine + pyruvate + NH4(+)</text>
        <dbReference type="Rhea" id="RHEA:13965"/>
        <dbReference type="ChEBI" id="CHEBI:15361"/>
        <dbReference type="ChEBI" id="CHEBI:15377"/>
        <dbReference type="ChEBI" id="CHEBI:28938"/>
        <dbReference type="ChEBI" id="CHEBI:58161"/>
        <dbReference type="ChEBI" id="CHEBI:58199"/>
    </reaction>
</comment>
<keyword evidence="10" id="KW-1185">Reference proteome</keyword>
<evidence type="ECO:0000256" key="8">
    <source>
        <dbReference type="RuleBase" id="RU362118"/>
    </source>
</evidence>
<dbReference type="InterPro" id="IPR015421">
    <property type="entry name" value="PyrdxlP-dep_Trfase_major"/>
</dbReference>
<dbReference type="GO" id="GO:0016829">
    <property type="term" value="F:lyase activity"/>
    <property type="evidence" value="ECO:0007669"/>
    <property type="project" value="UniProtKB-KW"/>
</dbReference>
<comment type="catalytic activity">
    <reaction evidence="7">
        <text>an S-substituted L-cysteine + H2O = a thiol + pyruvate + NH4(+)</text>
        <dbReference type="Rhea" id="RHEA:18121"/>
        <dbReference type="ChEBI" id="CHEBI:15361"/>
        <dbReference type="ChEBI" id="CHEBI:15377"/>
        <dbReference type="ChEBI" id="CHEBI:28938"/>
        <dbReference type="ChEBI" id="CHEBI:29256"/>
        <dbReference type="ChEBI" id="CHEBI:58717"/>
        <dbReference type="EC" id="4.4.1.13"/>
    </reaction>
</comment>
<dbReference type="PROSITE" id="PS00868">
    <property type="entry name" value="CYS_MET_METAB_PP"/>
    <property type="match status" value="1"/>
</dbReference>
<evidence type="ECO:0000256" key="6">
    <source>
        <dbReference type="ARBA" id="ARBA00047517"/>
    </source>
</evidence>
<comment type="similarity">
    <text evidence="2 8">Belongs to the trans-sulfuration enzymes family.</text>
</comment>